<evidence type="ECO:0000256" key="1">
    <source>
        <dbReference type="ARBA" id="ARBA00022679"/>
    </source>
</evidence>
<dbReference type="Pfam" id="PF00583">
    <property type="entry name" value="Acetyltransf_1"/>
    <property type="match status" value="1"/>
</dbReference>
<gene>
    <name evidence="4" type="ORF">PHYBLDRAFT_189208</name>
</gene>
<dbReference type="Gene3D" id="3.40.630.30">
    <property type="match status" value="1"/>
</dbReference>
<dbReference type="GO" id="GO:0008080">
    <property type="term" value="F:N-acetyltransferase activity"/>
    <property type="evidence" value="ECO:0007669"/>
    <property type="project" value="UniProtKB-ARBA"/>
</dbReference>
<dbReference type="FunCoup" id="A0A167JXF4">
    <property type="interactions" value="194"/>
</dbReference>
<dbReference type="InterPro" id="IPR016181">
    <property type="entry name" value="Acyl_CoA_acyltransferase"/>
</dbReference>
<dbReference type="STRING" id="763407.A0A167JXF4"/>
<protein>
    <recommendedName>
        <fullName evidence="3">N-acetyltransferase domain-containing protein</fullName>
    </recommendedName>
</protein>
<dbReference type="EMBL" id="KV441000">
    <property type="protein sequence ID" value="OAD66867.1"/>
    <property type="molecule type" value="Genomic_DNA"/>
</dbReference>
<feature type="domain" description="N-acetyltransferase" evidence="3">
    <location>
        <begin position="29"/>
        <end position="196"/>
    </location>
</feature>
<sequence length="196" mass="22200">MISRTHDVMSIGKVNNLHNHSIMSFLESLKFEPACLLDLDVIDHLEQTSYHPDEAATREKLKNRIEYAAHSGPELFLVAKDKETIVGFVCTTLSRSDLLTEESMDVHDPEGKTVCLHSVCVAPEYRKRGVATHLLNTWIGILRHHNELQTPKKYERVAILSRPNLLSLYGSVGFKNLGKSEVVHGPEPWYDCILEL</sequence>
<dbReference type="PROSITE" id="PS51186">
    <property type="entry name" value="GNAT"/>
    <property type="match status" value="1"/>
</dbReference>
<name>A0A167JXF4_PHYB8</name>
<evidence type="ECO:0000313" key="4">
    <source>
        <dbReference type="EMBL" id="OAD66867.1"/>
    </source>
</evidence>
<dbReference type="SUPFAM" id="SSF55729">
    <property type="entry name" value="Acyl-CoA N-acyltransferases (Nat)"/>
    <property type="match status" value="1"/>
</dbReference>
<accession>A0A167JXF4</accession>
<dbReference type="PANTHER" id="PTHR10908:SF0">
    <property type="entry name" value="SEROTONIN N-ACETYLTRANSFERASE"/>
    <property type="match status" value="1"/>
</dbReference>
<dbReference type="PANTHER" id="PTHR10908">
    <property type="entry name" value="SEROTONIN N-ACETYLTRANSFERASE"/>
    <property type="match status" value="1"/>
</dbReference>
<dbReference type="InParanoid" id="A0A167JXF4"/>
<dbReference type="OrthoDB" id="30840at2759"/>
<organism evidence="4 5">
    <name type="scientific">Phycomyces blakesleeanus (strain ATCC 8743b / DSM 1359 / FGSC 10004 / NBRC 33097 / NRRL 1555)</name>
    <dbReference type="NCBI Taxonomy" id="763407"/>
    <lineage>
        <taxon>Eukaryota</taxon>
        <taxon>Fungi</taxon>
        <taxon>Fungi incertae sedis</taxon>
        <taxon>Mucoromycota</taxon>
        <taxon>Mucoromycotina</taxon>
        <taxon>Mucoromycetes</taxon>
        <taxon>Mucorales</taxon>
        <taxon>Phycomycetaceae</taxon>
        <taxon>Phycomyces</taxon>
    </lineage>
</organism>
<evidence type="ECO:0000256" key="2">
    <source>
        <dbReference type="ARBA" id="ARBA00023315"/>
    </source>
</evidence>
<dbReference type="AlphaFoldDB" id="A0A167JXF4"/>
<keyword evidence="2" id="KW-0012">Acyltransferase</keyword>
<evidence type="ECO:0000259" key="3">
    <source>
        <dbReference type="PROSITE" id="PS51186"/>
    </source>
</evidence>
<proteinExistence type="predicted"/>
<keyword evidence="5" id="KW-1185">Reference proteome</keyword>
<dbReference type="Proteomes" id="UP000077315">
    <property type="component" value="Unassembled WGS sequence"/>
</dbReference>
<reference evidence="5" key="1">
    <citation type="submission" date="2015-06" db="EMBL/GenBank/DDBJ databases">
        <title>Expansion of signal transduction pathways in fungi by whole-genome duplication.</title>
        <authorList>
            <consortium name="DOE Joint Genome Institute"/>
            <person name="Corrochano L.M."/>
            <person name="Kuo A."/>
            <person name="Marcet-Houben M."/>
            <person name="Polaino S."/>
            <person name="Salamov A."/>
            <person name="Villalobos J.M."/>
            <person name="Alvarez M.I."/>
            <person name="Avalos J."/>
            <person name="Benito E.P."/>
            <person name="Benoit I."/>
            <person name="Burger G."/>
            <person name="Camino L.P."/>
            <person name="Canovas D."/>
            <person name="Cerda-Olmedo E."/>
            <person name="Cheng J.-F."/>
            <person name="Dominguez A."/>
            <person name="Elias M."/>
            <person name="Eslava A.P."/>
            <person name="Glaser F."/>
            <person name="Grimwood J."/>
            <person name="Gutierrez G."/>
            <person name="Heitman J."/>
            <person name="Henrissat B."/>
            <person name="Iturriaga E.A."/>
            <person name="Lang B.F."/>
            <person name="Lavin J.L."/>
            <person name="Lee S."/>
            <person name="Li W."/>
            <person name="Lindquist E."/>
            <person name="Lopez-Garcia S."/>
            <person name="Luque E.M."/>
            <person name="Marcos A.T."/>
            <person name="Martin J."/>
            <person name="McCluskey K."/>
            <person name="Medina H.R."/>
            <person name="Miralles-Duran A."/>
            <person name="Miyazaki A."/>
            <person name="Munoz-Torres E."/>
            <person name="Oguiza J.A."/>
            <person name="Ohm R."/>
            <person name="Olmedo M."/>
            <person name="Orejas M."/>
            <person name="Ortiz-Castellanos L."/>
            <person name="Pisabarro A.G."/>
            <person name="Rodriguez-Romero J."/>
            <person name="Ruiz-Herrera J."/>
            <person name="Ruiz-Vazquez R."/>
            <person name="Sanz C."/>
            <person name="Schackwitz W."/>
            <person name="Schmutz J."/>
            <person name="Shahriari M."/>
            <person name="Shelest E."/>
            <person name="Silva-Franco F."/>
            <person name="Soanes D."/>
            <person name="Syed K."/>
            <person name="Tagua V.G."/>
            <person name="Talbot N.J."/>
            <person name="Thon M."/>
            <person name="De vries R.P."/>
            <person name="Wiebenga A."/>
            <person name="Yadav J.S."/>
            <person name="Braun E.L."/>
            <person name="Baker S."/>
            <person name="Garre V."/>
            <person name="Horwitz B."/>
            <person name="Torres-Martinez S."/>
            <person name="Idnurm A."/>
            <person name="Herrera-Estrella A."/>
            <person name="Gabaldon T."/>
            <person name="Grigoriev I.V."/>
        </authorList>
    </citation>
    <scope>NUCLEOTIDE SEQUENCE [LARGE SCALE GENOMIC DNA]</scope>
    <source>
        <strain evidence="5">NRRL 1555(-)</strain>
    </source>
</reference>
<evidence type="ECO:0000313" key="5">
    <source>
        <dbReference type="Proteomes" id="UP000077315"/>
    </source>
</evidence>
<dbReference type="InterPro" id="IPR051635">
    <property type="entry name" value="SNAT-like"/>
</dbReference>
<dbReference type="GeneID" id="29000526"/>
<dbReference type="VEuPathDB" id="FungiDB:PHYBLDRAFT_189208"/>
<keyword evidence="1" id="KW-0808">Transferase</keyword>
<dbReference type="RefSeq" id="XP_018284907.1">
    <property type="nucleotide sequence ID" value="XM_018439620.1"/>
</dbReference>
<dbReference type="CDD" id="cd04301">
    <property type="entry name" value="NAT_SF"/>
    <property type="match status" value="1"/>
</dbReference>
<dbReference type="InterPro" id="IPR000182">
    <property type="entry name" value="GNAT_dom"/>
</dbReference>